<comment type="caution">
    <text evidence="2">The sequence shown here is derived from an EMBL/GenBank/DDBJ whole genome shotgun (WGS) entry which is preliminary data.</text>
</comment>
<feature type="signal peptide" evidence="1">
    <location>
        <begin position="1"/>
        <end position="21"/>
    </location>
</feature>
<keyword evidence="1" id="KW-0732">Signal</keyword>
<name>A0ABQ9ETC5_TEGGR</name>
<sequence>MNYRLVLVSTFIALCVGRQYAEKQYGHICSGQPLAKLGPGAFKQDITMRFPIYEGIACYAEKGVYPETCVDEEWIHYVSKVPRSSHKLLFFYYCADADANPKRKCSKYLARCLFDTPYINKYDISACRKLFHDFNIGELPAEDTGSGNNACILRNDFGGNNSYNQVTSGYFEDFDLIFQNSFLIKSRIKV</sequence>
<gene>
    <name evidence="2" type="ORF">KUTeg_015301</name>
</gene>
<feature type="chain" id="PRO_5046222217" evidence="1">
    <location>
        <begin position="22"/>
        <end position="190"/>
    </location>
</feature>
<keyword evidence="3" id="KW-1185">Reference proteome</keyword>
<evidence type="ECO:0000256" key="1">
    <source>
        <dbReference type="SAM" id="SignalP"/>
    </source>
</evidence>
<organism evidence="2 3">
    <name type="scientific">Tegillarca granosa</name>
    <name type="common">Malaysian cockle</name>
    <name type="synonym">Anadara granosa</name>
    <dbReference type="NCBI Taxonomy" id="220873"/>
    <lineage>
        <taxon>Eukaryota</taxon>
        <taxon>Metazoa</taxon>
        <taxon>Spiralia</taxon>
        <taxon>Lophotrochozoa</taxon>
        <taxon>Mollusca</taxon>
        <taxon>Bivalvia</taxon>
        <taxon>Autobranchia</taxon>
        <taxon>Pteriomorphia</taxon>
        <taxon>Arcoida</taxon>
        <taxon>Arcoidea</taxon>
        <taxon>Arcidae</taxon>
        <taxon>Tegillarca</taxon>
    </lineage>
</organism>
<evidence type="ECO:0000313" key="2">
    <source>
        <dbReference type="EMBL" id="KAJ8307217.1"/>
    </source>
</evidence>
<dbReference type="Proteomes" id="UP001217089">
    <property type="component" value="Unassembled WGS sequence"/>
</dbReference>
<accession>A0ABQ9ETC5</accession>
<proteinExistence type="predicted"/>
<protein>
    <submittedName>
        <fullName evidence="2">Uncharacterized protein</fullName>
    </submittedName>
</protein>
<reference evidence="2 3" key="1">
    <citation type="submission" date="2022-12" db="EMBL/GenBank/DDBJ databases">
        <title>Chromosome-level genome of Tegillarca granosa.</title>
        <authorList>
            <person name="Kim J."/>
        </authorList>
    </citation>
    <scope>NUCLEOTIDE SEQUENCE [LARGE SCALE GENOMIC DNA]</scope>
    <source>
        <strain evidence="2">Teg-2019</strain>
        <tissue evidence="2">Adductor muscle</tissue>
    </source>
</reference>
<dbReference type="EMBL" id="JARBDR010000793">
    <property type="protein sequence ID" value="KAJ8307217.1"/>
    <property type="molecule type" value="Genomic_DNA"/>
</dbReference>
<evidence type="ECO:0000313" key="3">
    <source>
        <dbReference type="Proteomes" id="UP001217089"/>
    </source>
</evidence>